<dbReference type="CDD" id="cd03398">
    <property type="entry name" value="PAP2_haloperoxidase"/>
    <property type="match status" value="1"/>
</dbReference>
<dbReference type="InterPro" id="IPR011519">
    <property type="entry name" value="UnbV_ASPIC"/>
</dbReference>
<evidence type="ECO:0000256" key="1">
    <source>
        <dbReference type="ARBA" id="ARBA00022729"/>
    </source>
</evidence>
<dbReference type="InterPro" id="IPR007110">
    <property type="entry name" value="Ig-like_dom"/>
</dbReference>
<feature type="signal peptide" evidence="2">
    <location>
        <begin position="1"/>
        <end position="23"/>
    </location>
</feature>
<dbReference type="Gene3D" id="2.60.40.10">
    <property type="entry name" value="Immunoglobulins"/>
    <property type="match status" value="1"/>
</dbReference>
<evidence type="ECO:0000259" key="3">
    <source>
        <dbReference type="PROSITE" id="PS50835"/>
    </source>
</evidence>
<protein>
    <submittedName>
        <fullName evidence="4">FG-GAP-like repeat-containing protein</fullName>
    </submittedName>
</protein>
<dbReference type="CDD" id="cd00096">
    <property type="entry name" value="Ig"/>
    <property type="match status" value="1"/>
</dbReference>
<feature type="domain" description="Ig-like" evidence="3">
    <location>
        <begin position="552"/>
        <end position="631"/>
    </location>
</feature>
<evidence type="ECO:0000313" key="4">
    <source>
        <dbReference type="EMBL" id="WED65342.1"/>
    </source>
</evidence>
<dbReference type="InterPro" id="IPR036179">
    <property type="entry name" value="Ig-like_dom_sf"/>
</dbReference>
<dbReference type="InterPro" id="IPR036938">
    <property type="entry name" value="PAP2/HPO_sf"/>
</dbReference>
<dbReference type="InterPro" id="IPR049283">
    <property type="entry name" value="DUF6851"/>
</dbReference>
<dbReference type="Proteomes" id="UP001218638">
    <property type="component" value="Chromosome"/>
</dbReference>
<dbReference type="Gene3D" id="2.130.10.130">
    <property type="entry name" value="Integrin alpha, N-terminal"/>
    <property type="match status" value="2"/>
</dbReference>
<dbReference type="InterPro" id="IPR016119">
    <property type="entry name" value="Br/Cl_peroxidase_C"/>
</dbReference>
<dbReference type="PANTHER" id="PTHR16026">
    <property type="entry name" value="CARTILAGE ACIDIC PROTEIN 1"/>
    <property type="match status" value="1"/>
</dbReference>
<dbReference type="EMBL" id="CP119075">
    <property type="protein sequence ID" value="WED65342.1"/>
    <property type="molecule type" value="Genomic_DNA"/>
</dbReference>
<proteinExistence type="predicted"/>
<name>A0AAF0CIF6_9BACT</name>
<dbReference type="PROSITE" id="PS50835">
    <property type="entry name" value="IG_LIKE"/>
    <property type="match status" value="1"/>
</dbReference>
<dbReference type="SUPFAM" id="SSF69318">
    <property type="entry name" value="Integrin alpha N-terminal domain"/>
    <property type="match status" value="2"/>
</dbReference>
<accession>A0AAF0CIF6</accession>
<dbReference type="Pfam" id="PF13927">
    <property type="entry name" value="Ig_3"/>
    <property type="match status" value="1"/>
</dbReference>
<dbReference type="PANTHER" id="PTHR16026:SF0">
    <property type="entry name" value="CARTILAGE ACIDIC PROTEIN 1"/>
    <property type="match status" value="1"/>
</dbReference>
<dbReference type="SUPFAM" id="SSF48726">
    <property type="entry name" value="Immunoglobulin"/>
    <property type="match status" value="1"/>
</dbReference>
<keyword evidence="5" id="KW-1185">Reference proteome</keyword>
<dbReference type="InterPro" id="IPR028994">
    <property type="entry name" value="Integrin_alpha_N"/>
</dbReference>
<dbReference type="Pfam" id="PF07593">
    <property type="entry name" value="UnbV_ASPIC"/>
    <property type="match status" value="1"/>
</dbReference>
<evidence type="ECO:0000313" key="5">
    <source>
        <dbReference type="Proteomes" id="UP001218638"/>
    </source>
</evidence>
<evidence type="ECO:0000256" key="2">
    <source>
        <dbReference type="SAM" id="SignalP"/>
    </source>
</evidence>
<gene>
    <name evidence="4" type="ORF">PXH66_00580</name>
</gene>
<dbReference type="Pfam" id="PF13517">
    <property type="entry name" value="FG-GAP_3"/>
    <property type="match status" value="3"/>
</dbReference>
<dbReference type="InterPro" id="IPR003599">
    <property type="entry name" value="Ig_sub"/>
</dbReference>
<dbReference type="KEGG" id="slom:PXH66_00580"/>
<dbReference type="SMART" id="SM00409">
    <property type="entry name" value="IG"/>
    <property type="match status" value="1"/>
</dbReference>
<feature type="chain" id="PRO_5042106513" evidence="2">
    <location>
        <begin position="24"/>
        <end position="1496"/>
    </location>
</feature>
<organism evidence="4 5">
    <name type="scientific">Synoicihabitans lomoniglobus</name>
    <dbReference type="NCBI Taxonomy" id="2909285"/>
    <lineage>
        <taxon>Bacteria</taxon>
        <taxon>Pseudomonadati</taxon>
        <taxon>Verrucomicrobiota</taxon>
        <taxon>Opitutia</taxon>
        <taxon>Opitutales</taxon>
        <taxon>Opitutaceae</taxon>
        <taxon>Synoicihabitans</taxon>
    </lineage>
</organism>
<dbReference type="SUPFAM" id="SSF48317">
    <property type="entry name" value="Acid phosphatase/Vanadium-dependent haloperoxidase"/>
    <property type="match status" value="1"/>
</dbReference>
<dbReference type="Pfam" id="PF21167">
    <property type="entry name" value="DUF6851"/>
    <property type="match status" value="1"/>
</dbReference>
<dbReference type="RefSeq" id="WP_330929289.1">
    <property type="nucleotide sequence ID" value="NZ_CP119075.1"/>
</dbReference>
<dbReference type="InterPro" id="IPR013783">
    <property type="entry name" value="Ig-like_fold"/>
</dbReference>
<reference evidence="4" key="1">
    <citation type="submission" date="2023-03" db="EMBL/GenBank/DDBJ databases">
        <title>Lomoglobus Profundus gen. nov., sp. nov., a novel member of the phylum Verrucomicrobia, isolated from deep-marine sediment of South China Sea.</title>
        <authorList>
            <person name="Ahmad T."/>
            <person name="Ishaq S.E."/>
            <person name="Wang F."/>
        </authorList>
    </citation>
    <scope>NUCLEOTIDE SEQUENCE</scope>
    <source>
        <strain evidence="4">LMO-M01</strain>
    </source>
</reference>
<dbReference type="Gene3D" id="1.10.606.10">
    <property type="entry name" value="Vanadium-containing Chloroperoxidase, domain 2"/>
    <property type="match status" value="1"/>
</dbReference>
<keyword evidence="1 2" id="KW-0732">Signal</keyword>
<dbReference type="InterPro" id="IPR027039">
    <property type="entry name" value="Crtac1"/>
</dbReference>
<dbReference type="GO" id="GO:0004601">
    <property type="term" value="F:peroxidase activity"/>
    <property type="evidence" value="ECO:0007669"/>
    <property type="project" value="InterPro"/>
</dbReference>
<dbReference type="InterPro" id="IPR013517">
    <property type="entry name" value="FG-GAP"/>
</dbReference>
<sequence length="1496" mass="158823">MNRHGLRCAFFFGGLIPAVLLSAALEDVTTASGLVYQHADQATVPLRGATEAGRITKTVVSNHAGAAAVDVDGDGWTDLLTARYDAPPLLFRNRGDGTFVDEAIARGLGAAVNAAAFGAGDLDNDGDADLVVVMHRGSRHLLFINDGTGHFTEQAVARGAAVTSALADHESYSVGLVDYDRDGWLDIYVSEWGVPDTAENALHSVLLRNRGAVAPAHFTNVTAAAGLVQPPVGKAEHFAFSSAWADFDDDGWPDLALVADFGSSRMYWNNGDGTFTDGTAASGLAREEFGMGVAVADYDGDGRLDLFVTSIYEPFFHQRSGTHEGNKLYRNLGDRRFAEVATTAGVDRTGWGWGAAFFDYENDGDPDLMVANGMDASELGPAGPFYAALTDQTALRQNDGSGRFNDFSNIAGVRDTGLSKAVVVWDYDNDGDEDVLLTQTFGPAMAYRNTATANGNRWIRFKFRGHASNRSGYGAVVTVSDAGASRTNLFNPTNAYIGQREGALHFGLGAHAGSAVDRVTVRWPSGVVQRVENLATNQLHVLEEPDLAPIAPVFTTQPTGGEFELKQRIELSVEATGIPAPIYEWKRDGVTIAGATGQSFTIERAQPIDAGRYTVVARNPQGTVDSDAAVIEIAFDPGQYSVARWWNEFLLAAIRKDYPDPPVHARNLYHLSAVFWDTYWAYHPEGWSRAEPIFSEETITAAGVVGGREAAHHQATCYAAYRLLTERFRLSPGAARSLFGFRWLMAQFGYDPDHTLTAGDSPAAVGNRIAAAVLAATLDDGANERGRYADLTGYASVNEPMIVATPGTAMVDPNAWQPLALAYAISQNGIPIGESVQTFVGVNARNMTPFALVKPTPTTFAIDPGPPPQLGTATDADFKAQALEVIAVSAHLDPADGETLDISPGSLLNNPLGTNAGTGHALNPVTGEAYVPNIALHADYGRVLAEFWADGPSSETPPGHWNVLFNEIADDPRLVRRYAGQGAELSALEWDVRGYLALNGGLYDAALTAWGVKRIYDSARPISMIRYMGGLGQSSDPAQPSYHADGLPLVEGMVEVITTASAATGQRHAHLSDHIGEVAIRAWAGKPADIASEVGGVDWILATTWVPYQLDTFVSPAFPGYVSGHSTFSRAAAEVLTLLTGTPFFPGGLGEFHFDQNDFLRFEIGPAADITLQWATYYDAADQAGRSRLYGGIHIAADDVVGRMLGSQVGMDAFLKAQALRQGRAVPRGLLNLSTRGRAGAGNSVLIAGFVMGGDESKEVLLRSVGPTLGRLGVDPVVRDPRLALYPANATESIQNNDAWHAGPRADRVEELSREVGAFALDANSADAADVATLGPGGYTVINEGAQSPDEIVLTEVYGRDLVNLSTRGEVGDGDGVLIAGFVIETADPALVLIRGIGPSLAPLGVTGALLDPRLSVFRRLPDGSTELIASNDNWQDDARASLTLDASHRAGAFAIPSASADAALVLQLPSGVYSVHVSGADGTSGIALAEIYHVE</sequence>